<reference evidence="2 3" key="1">
    <citation type="submission" date="2016-11" db="EMBL/GenBank/DDBJ databases">
        <authorList>
            <person name="Jaros S."/>
            <person name="Januszkiewicz K."/>
            <person name="Wedrychowicz H."/>
        </authorList>
    </citation>
    <scope>NUCLEOTIDE SEQUENCE [LARGE SCALE GENOMIC DNA]</scope>
    <source>
        <strain evidence="2 3">DSM 14809</strain>
    </source>
</reference>
<evidence type="ECO:0008006" key="4">
    <source>
        <dbReference type="Google" id="ProtNLM"/>
    </source>
</evidence>
<feature type="transmembrane region" description="Helical" evidence="1">
    <location>
        <begin position="130"/>
        <end position="148"/>
    </location>
</feature>
<keyword evidence="1" id="KW-0812">Transmembrane</keyword>
<gene>
    <name evidence="2" type="ORF">SAMN02745725_01841</name>
</gene>
<feature type="transmembrane region" description="Helical" evidence="1">
    <location>
        <begin position="9"/>
        <end position="29"/>
    </location>
</feature>
<evidence type="ECO:0000313" key="3">
    <source>
        <dbReference type="Proteomes" id="UP000184185"/>
    </source>
</evidence>
<proteinExistence type="predicted"/>
<feature type="transmembrane region" description="Helical" evidence="1">
    <location>
        <begin position="79"/>
        <end position="99"/>
    </location>
</feature>
<keyword evidence="1" id="KW-1133">Transmembrane helix</keyword>
<dbReference type="OrthoDB" id="2025924at2"/>
<evidence type="ECO:0000313" key="2">
    <source>
        <dbReference type="EMBL" id="SHJ14022.1"/>
    </source>
</evidence>
<feature type="transmembrane region" description="Helical" evidence="1">
    <location>
        <begin position="154"/>
        <end position="172"/>
    </location>
</feature>
<accession>A0A1M6GVQ2</accession>
<keyword evidence="3" id="KW-1185">Reference proteome</keyword>
<feature type="transmembrane region" description="Helical" evidence="1">
    <location>
        <begin position="335"/>
        <end position="351"/>
    </location>
</feature>
<evidence type="ECO:0000256" key="1">
    <source>
        <dbReference type="SAM" id="Phobius"/>
    </source>
</evidence>
<feature type="transmembrane region" description="Helical" evidence="1">
    <location>
        <begin position="220"/>
        <end position="245"/>
    </location>
</feature>
<dbReference type="EMBL" id="FQYQ01000011">
    <property type="protein sequence ID" value="SHJ14022.1"/>
    <property type="molecule type" value="Genomic_DNA"/>
</dbReference>
<name>A0A1M6GVQ2_PSEXY</name>
<feature type="transmembrane region" description="Helical" evidence="1">
    <location>
        <begin position="309"/>
        <end position="328"/>
    </location>
</feature>
<feature type="transmembrane region" description="Helical" evidence="1">
    <location>
        <begin position="179"/>
        <end position="208"/>
    </location>
</feature>
<sequence>MEFPQKKYIPVLLIALLTPLVGLYIYMMVWGVGFNEISVPCTDWNDEFYYYKMIQGMVDYGIPQGYFGYNESHAIIGNLGGWSVAMLLPYAFIGRIFGWNYMTPIIINIVLWMFGLGLFAIGLKPTVKQMLIVSAVWLSFAINIRYMLSATPEALVNVLFLIYAIGCISFIRNQNNKTWLILADFSLVWLTLIRGYYVIFAVILMAAIYKENKKIDVNFWSQLIVALVAAIGFVCIAHFMFAAYFTPDIAIDTLINPKALVKKNLICLIESLKYIKQCILMQSMKGSWYLLYFLSIIYLIYRCVINKDIVNYSLLLAWLGLLFAMWTLYRPEEGCRHFMAAILVLAMFLPLYENKKIIIGICVVVFLYTTWLCKEEFYMRLIPEDANQIAALEDGQTKLDEVMKLGDNEWDNTVIFTRITYFNDLYAIPSGFGINCCIDDYVREHFDELNSKYIAYRAGGDLDDFLAERCELVATYGTTNMYKIR</sequence>
<feature type="transmembrane region" description="Helical" evidence="1">
    <location>
        <begin position="105"/>
        <end position="123"/>
    </location>
</feature>
<feature type="transmembrane region" description="Helical" evidence="1">
    <location>
        <begin position="286"/>
        <end position="303"/>
    </location>
</feature>
<organism evidence="2 3">
    <name type="scientific">Pseudobutyrivibrio xylanivorans DSM 14809</name>
    <dbReference type="NCBI Taxonomy" id="1123012"/>
    <lineage>
        <taxon>Bacteria</taxon>
        <taxon>Bacillati</taxon>
        <taxon>Bacillota</taxon>
        <taxon>Clostridia</taxon>
        <taxon>Lachnospirales</taxon>
        <taxon>Lachnospiraceae</taxon>
        <taxon>Pseudobutyrivibrio</taxon>
    </lineage>
</organism>
<dbReference type="RefSeq" id="WP_072916574.1">
    <property type="nucleotide sequence ID" value="NZ_FQYQ01000011.1"/>
</dbReference>
<feature type="transmembrane region" description="Helical" evidence="1">
    <location>
        <begin position="357"/>
        <end position="373"/>
    </location>
</feature>
<dbReference type="Proteomes" id="UP000184185">
    <property type="component" value="Unassembled WGS sequence"/>
</dbReference>
<feature type="transmembrane region" description="Helical" evidence="1">
    <location>
        <begin position="49"/>
        <end position="67"/>
    </location>
</feature>
<dbReference type="AlphaFoldDB" id="A0A1M6GVQ2"/>
<protein>
    <recommendedName>
        <fullName evidence="4">Dolichyl-phosphate-mannose-protein mannosyltransferase</fullName>
    </recommendedName>
</protein>
<keyword evidence="1" id="KW-0472">Membrane</keyword>